<evidence type="ECO:0000313" key="4">
    <source>
        <dbReference type="WBParaSite" id="HPLM_0001047201-mRNA-1"/>
    </source>
</evidence>
<reference evidence="4" key="1">
    <citation type="submission" date="2017-02" db="UniProtKB">
        <authorList>
            <consortium name="WormBaseParasite"/>
        </authorList>
    </citation>
    <scope>IDENTIFICATION</scope>
</reference>
<reference evidence="2 3" key="2">
    <citation type="submission" date="2018-11" db="EMBL/GenBank/DDBJ databases">
        <authorList>
            <consortium name="Pathogen Informatics"/>
        </authorList>
    </citation>
    <scope>NUCLEOTIDE SEQUENCE [LARGE SCALE GENOMIC DNA]</scope>
    <source>
        <strain evidence="2 3">MHpl1</strain>
    </source>
</reference>
<sequence>MPAQLLFFMERINTQISQGFEILVLAQAYLGKTNAEVISSMERQYAEQKAKFEKWKIDNSRQIGTESYNKYVQQFLQWEKEVFEKKAKVAALVQSEAAIAAGPANVDSILGQLLDDVLPMEFLMALVTVHMKDNTFLPCVIENFRKAQTGELDQSKLLVSAAQYHPAVAPTPQYYHPVGTASHTGLTLHTVPNTAVTWATTAAPAGPKYRLLTAGKPSDHGKKAVPELENDKEALSSDTDGSVEKSVVGRKKAMGKRCRGSELIGAGMARVQLIRISQYDPFSIIHAIDDSGSKSLQCLKDISEKAVRRVKMFVSQPIKEHTLQCFISKVQAKKEAKESGRIAQNCEVKRGDDVFPQPLQRQKSREVRFLFTIGWKPSLAKRLAFQIVKNQKETFSLLRDDSTEDDLELNAEVALDVSKGKVKLVNMPETPEIMSSALRNCRSSHIRRPHLRVVGEESQTLRKVVEDGDQTPPGVVGTSA</sequence>
<dbReference type="AlphaFoldDB" id="A0A0N4WHT5"/>
<accession>A0A0N4WHT5</accession>
<dbReference type="WBParaSite" id="HPLM_0001047201-mRNA-1">
    <property type="protein sequence ID" value="HPLM_0001047201-mRNA-1"/>
    <property type="gene ID" value="HPLM_0001047201"/>
</dbReference>
<organism evidence="4">
    <name type="scientific">Haemonchus placei</name>
    <name type="common">Barber's pole worm</name>
    <dbReference type="NCBI Taxonomy" id="6290"/>
    <lineage>
        <taxon>Eukaryota</taxon>
        <taxon>Metazoa</taxon>
        <taxon>Ecdysozoa</taxon>
        <taxon>Nematoda</taxon>
        <taxon>Chromadorea</taxon>
        <taxon>Rhabditida</taxon>
        <taxon>Rhabditina</taxon>
        <taxon>Rhabditomorpha</taxon>
        <taxon>Strongyloidea</taxon>
        <taxon>Trichostrongylidae</taxon>
        <taxon>Haemonchus</taxon>
    </lineage>
</organism>
<protein>
    <submittedName>
        <fullName evidence="4">V-type proton ATPase subunit C</fullName>
    </submittedName>
</protein>
<gene>
    <name evidence="2" type="ORF">HPLM_LOCUS10464</name>
</gene>
<name>A0A0N4WHT5_HAEPC</name>
<dbReference type="Proteomes" id="UP000268014">
    <property type="component" value="Unassembled WGS sequence"/>
</dbReference>
<feature type="compositionally biased region" description="Basic and acidic residues" evidence="1">
    <location>
        <begin position="217"/>
        <end position="235"/>
    </location>
</feature>
<evidence type="ECO:0000313" key="3">
    <source>
        <dbReference type="Proteomes" id="UP000268014"/>
    </source>
</evidence>
<feature type="region of interest" description="Disordered" evidence="1">
    <location>
        <begin position="214"/>
        <end position="248"/>
    </location>
</feature>
<evidence type="ECO:0000313" key="2">
    <source>
        <dbReference type="EMBL" id="VDO40271.1"/>
    </source>
</evidence>
<evidence type="ECO:0000256" key="1">
    <source>
        <dbReference type="SAM" id="MobiDB-lite"/>
    </source>
</evidence>
<proteinExistence type="predicted"/>
<dbReference type="EMBL" id="UZAF01017305">
    <property type="protein sequence ID" value="VDO40271.1"/>
    <property type="molecule type" value="Genomic_DNA"/>
</dbReference>
<dbReference type="OrthoDB" id="5793875at2759"/>
<dbReference type="STRING" id="6290.A0A0N4WHT5"/>
<keyword evidence="3" id="KW-1185">Reference proteome</keyword>